<dbReference type="InterPro" id="IPR013976">
    <property type="entry name" value="HDOD"/>
</dbReference>
<dbReference type="InterPro" id="IPR035919">
    <property type="entry name" value="EAL_sf"/>
</dbReference>
<feature type="domain" description="PAC" evidence="2">
    <location>
        <begin position="177"/>
        <end position="229"/>
    </location>
</feature>
<dbReference type="Pfam" id="PF08447">
    <property type="entry name" value="PAS_3"/>
    <property type="match status" value="1"/>
</dbReference>
<reference evidence="6 7" key="1">
    <citation type="submission" date="2024-02" db="EMBL/GenBank/DDBJ databases">
        <authorList>
            <person name="Chen Y."/>
            <person name="Shah S."/>
            <person name="Dougan E. K."/>
            <person name="Thang M."/>
            <person name="Chan C."/>
        </authorList>
    </citation>
    <scope>NUCLEOTIDE SEQUENCE [LARGE SCALE GENOMIC DNA]</scope>
</reference>
<dbReference type="CDD" id="cd01948">
    <property type="entry name" value="EAL"/>
    <property type="match status" value="1"/>
</dbReference>
<keyword evidence="1" id="KW-0472">Membrane</keyword>
<dbReference type="NCBIfam" id="TIGR00254">
    <property type="entry name" value="GGDEF"/>
    <property type="match status" value="1"/>
</dbReference>
<dbReference type="Gene3D" id="3.30.70.270">
    <property type="match status" value="1"/>
</dbReference>
<dbReference type="Pfam" id="PF00990">
    <property type="entry name" value="GGDEF"/>
    <property type="match status" value="1"/>
</dbReference>
<feature type="domain" description="GGDEF" evidence="4">
    <location>
        <begin position="262"/>
        <end position="394"/>
    </location>
</feature>
<dbReference type="SMART" id="SM00086">
    <property type="entry name" value="PAC"/>
    <property type="match status" value="1"/>
</dbReference>
<dbReference type="NCBIfam" id="TIGR00229">
    <property type="entry name" value="sensory_box"/>
    <property type="match status" value="1"/>
</dbReference>
<dbReference type="InterPro" id="IPR029787">
    <property type="entry name" value="Nucleotide_cyclase"/>
</dbReference>
<feature type="domain" description="EAL" evidence="3">
    <location>
        <begin position="403"/>
        <end position="658"/>
    </location>
</feature>
<dbReference type="InterPro" id="IPR000160">
    <property type="entry name" value="GGDEF_dom"/>
</dbReference>
<evidence type="ECO:0000256" key="1">
    <source>
        <dbReference type="SAM" id="Phobius"/>
    </source>
</evidence>
<evidence type="ECO:0000259" key="4">
    <source>
        <dbReference type="PROSITE" id="PS50887"/>
    </source>
</evidence>
<dbReference type="SUPFAM" id="SSF141868">
    <property type="entry name" value="EAL domain-like"/>
    <property type="match status" value="1"/>
</dbReference>
<feature type="transmembrane region" description="Helical" evidence="1">
    <location>
        <begin position="61"/>
        <end position="84"/>
    </location>
</feature>
<dbReference type="InterPro" id="IPR035965">
    <property type="entry name" value="PAS-like_dom_sf"/>
</dbReference>
<dbReference type="EMBL" id="CAXAMM010012755">
    <property type="protein sequence ID" value="CAK9029677.1"/>
    <property type="molecule type" value="Genomic_DNA"/>
</dbReference>
<dbReference type="PANTHER" id="PTHR44757">
    <property type="entry name" value="DIGUANYLATE CYCLASE DGCP"/>
    <property type="match status" value="1"/>
</dbReference>
<dbReference type="InterPro" id="IPR000700">
    <property type="entry name" value="PAS-assoc_C"/>
</dbReference>
<sequence length="1080" mass="119934">MTPAYEGLVRAARAIAELPEDEPVPAELSRAIARYEADFLPQMHNIVGMYEGRSRTENGTLVLVHLFVVLLTLLVLLLEAIWVFEPAARRLREQWARVRASQERFSLAIKGSQDAIWDWDLLQNQLYFSPRWAALFRDDRLLGSADADAWFRLVASCDIERLHEHLDLLRSGRVDQIDLEIEMRTPQGEAVYVLCRGASVRDEHGRIARIAGSLADITEQREAREQLRDMAERDSLTGLGNRSFFYLHLEVIVGRAQRTQKHDYALLSLDFDGFKSVNDALGHSVGDQLLISIAKRLQQHTAENATIARLGGDEFAIILRDGDADSVMALSDALVQACAKPHTLGQHQIVSTASIGVVVGDERYTNAEDVVRDADSAMYNAKISGKSQARLFDDSMHTEALRRLKLEHYLREANFDRDFEIKLQPIVSLESGAPTGFEVLVRWVSPGLEDVGPDTFIPIAEEIGVMADLGQWILIKSAETLASFDGALGHQRTVLHVNVSKRQILHPQLMPLLIELVDRYPEQRGRLILEITETAVMDRRANLVPRMEAIREIGFPLAMDDFGTGHSSLACLHKFPLDEVKIDRSFILNIEESREFTAIYHAIVSLADHLGLKVVAEGVETEAQLVQLQAMGCAFGQGYLFDRPLSPDDALAFMRRGGIARRGCGGTPLAGKVRAQLSSAEVEALTDLLMRKLDAMIIETQPEVAARLLELVSDPEAGLSDFATVIRNDTALSGRLLRMSNSAYFAQREPVTTLERACVLLGINRIRALALGFYMSRAIDAGGEKRYGRTMWGKSLLRACFAAKLAEAIKPQLYAEAFLVGLMMDAGAPLVRTLIGPSVYDELCPAHTPPSRVYKAEMEAFTYTHVDMARALIRRWRMPDVLAKPILWHHSAPQNLKSTEPIHLLHRISFYVGSMHIEHEPPSAMAVPLPTLAQKLLALPGNTLGDTFAGACKEYAAVREFFGHVAESITDVEALGMRVHGALNEIMERTIENELKSESSMSPATFKFNAGQIQVLRDDEDEDFAVAYVLDGVGTRHARHRFPIGSATAADVLTELCLEQGDIDSAELESMTDYLRAMAA</sequence>
<dbReference type="Pfam" id="PF08668">
    <property type="entry name" value="HDOD"/>
    <property type="match status" value="1"/>
</dbReference>
<evidence type="ECO:0000313" key="7">
    <source>
        <dbReference type="Proteomes" id="UP001642464"/>
    </source>
</evidence>
<dbReference type="PROSITE" id="PS50113">
    <property type="entry name" value="PAC"/>
    <property type="match status" value="1"/>
</dbReference>
<evidence type="ECO:0000259" key="3">
    <source>
        <dbReference type="PROSITE" id="PS50883"/>
    </source>
</evidence>
<comment type="caution">
    <text evidence="6">The sequence shown here is derived from an EMBL/GenBank/DDBJ whole genome shotgun (WGS) entry which is preliminary data.</text>
</comment>
<dbReference type="Gene3D" id="1.10.3210.10">
    <property type="entry name" value="Hypothetical protein af1432"/>
    <property type="match status" value="1"/>
</dbReference>
<keyword evidence="1" id="KW-0812">Transmembrane</keyword>
<dbReference type="Pfam" id="PF00563">
    <property type="entry name" value="EAL"/>
    <property type="match status" value="1"/>
</dbReference>
<dbReference type="SMART" id="SM00267">
    <property type="entry name" value="GGDEF"/>
    <property type="match status" value="1"/>
</dbReference>
<evidence type="ECO:0000259" key="5">
    <source>
        <dbReference type="PROSITE" id="PS51833"/>
    </source>
</evidence>
<dbReference type="Proteomes" id="UP001642464">
    <property type="component" value="Unassembled WGS sequence"/>
</dbReference>
<proteinExistence type="predicted"/>
<dbReference type="InterPro" id="IPR043128">
    <property type="entry name" value="Rev_trsase/Diguanyl_cyclase"/>
</dbReference>
<dbReference type="SUPFAM" id="SSF55785">
    <property type="entry name" value="PYP-like sensor domain (PAS domain)"/>
    <property type="match status" value="1"/>
</dbReference>
<organism evidence="6 7">
    <name type="scientific">Durusdinium trenchii</name>
    <dbReference type="NCBI Taxonomy" id="1381693"/>
    <lineage>
        <taxon>Eukaryota</taxon>
        <taxon>Sar</taxon>
        <taxon>Alveolata</taxon>
        <taxon>Dinophyceae</taxon>
        <taxon>Suessiales</taxon>
        <taxon>Symbiodiniaceae</taxon>
        <taxon>Durusdinium</taxon>
    </lineage>
</organism>
<keyword evidence="7" id="KW-1185">Reference proteome</keyword>
<feature type="domain" description="HDOD" evidence="5">
    <location>
        <begin position="698"/>
        <end position="892"/>
    </location>
</feature>
<dbReference type="Gene3D" id="3.20.20.450">
    <property type="entry name" value="EAL domain"/>
    <property type="match status" value="1"/>
</dbReference>
<gene>
    <name evidence="6" type="ORF">SCF082_LOCUS18900</name>
</gene>
<protein>
    <submittedName>
        <fullName evidence="6">Signaling protein YkoW</fullName>
    </submittedName>
</protein>
<evidence type="ECO:0000313" key="6">
    <source>
        <dbReference type="EMBL" id="CAK9029677.1"/>
    </source>
</evidence>
<dbReference type="SUPFAM" id="SSF55073">
    <property type="entry name" value="Nucleotide cyclase"/>
    <property type="match status" value="1"/>
</dbReference>
<dbReference type="InterPro" id="IPR013655">
    <property type="entry name" value="PAS_fold_3"/>
</dbReference>
<dbReference type="InterPro" id="IPR001633">
    <property type="entry name" value="EAL_dom"/>
</dbReference>
<dbReference type="SUPFAM" id="SSF109604">
    <property type="entry name" value="HD-domain/PDEase-like"/>
    <property type="match status" value="1"/>
</dbReference>
<dbReference type="InterPro" id="IPR052155">
    <property type="entry name" value="Biofilm_reg_signaling"/>
</dbReference>
<dbReference type="PANTHER" id="PTHR44757:SF2">
    <property type="entry name" value="BIOFILM ARCHITECTURE MAINTENANCE PROTEIN MBAA"/>
    <property type="match status" value="1"/>
</dbReference>
<dbReference type="CDD" id="cd00130">
    <property type="entry name" value="PAS"/>
    <property type="match status" value="1"/>
</dbReference>
<dbReference type="PROSITE" id="PS51833">
    <property type="entry name" value="HDOD"/>
    <property type="match status" value="1"/>
</dbReference>
<name>A0ABP0KUP6_9DINO</name>
<evidence type="ECO:0000259" key="2">
    <source>
        <dbReference type="PROSITE" id="PS50113"/>
    </source>
</evidence>
<dbReference type="Gene3D" id="3.30.450.20">
    <property type="entry name" value="PAS domain"/>
    <property type="match status" value="1"/>
</dbReference>
<dbReference type="PROSITE" id="PS50887">
    <property type="entry name" value="GGDEF"/>
    <property type="match status" value="1"/>
</dbReference>
<dbReference type="InterPro" id="IPR000014">
    <property type="entry name" value="PAS"/>
</dbReference>
<keyword evidence="1" id="KW-1133">Transmembrane helix</keyword>
<dbReference type="CDD" id="cd01949">
    <property type="entry name" value="GGDEF"/>
    <property type="match status" value="1"/>
</dbReference>
<dbReference type="InterPro" id="IPR001610">
    <property type="entry name" value="PAC"/>
</dbReference>
<dbReference type="PROSITE" id="PS50883">
    <property type="entry name" value="EAL"/>
    <property type="match status" value="1"/>
</dbReference>
<accession>A0ABP0KUP6</accession>
<dbReference type="SMART" id="SM00052">
    <property type="entry name" value="EAL"/>
    <property type="match status" value="1"/>
</dbReference>